<reference evidence="11" key="2">
    <citation type="journal article" date="2022" name="Res Sq">
        <title>Comparative Genomics Reveals Insights into the Divergent Evolution of Astigmatic Mites and Household Pest Adaptations.</title>
        <authorList>
            <person name="Xiong Q."/>
            <person name="Wan A.T.-Y."/>
            <person name="Liu X.-Y."/>
            <person name="Fung C.S.-H."/>
            <person name="Xiao X."/>
            <person name="Malainual N."/>
            <person name="Hou J."/>
            <person name="Wang L."/>
            <person name="Wang M."/>
            <person name="Yang K."/>
            <person name="Cui Y."/>
            <person name="Leung E."/>
            <person name="Nong W."/>
            <person name="Shin S.-K."/>
            <person name="Au S."/>
            <person name="Jeong K.Y."/>
            <person name="Chew F.T."/>
            <person name="Hui J."/>
            <person name="Leung T.F."/>
            <person name="Tungtrongchitr A."/>
            <person name="Zhong N."/>
            <person name="Liu Z."/>
            <person name="Tsui S."/>
        </authorList>
    </citation>
    <scope>NUCLEOTIDE SEQUENCE</scope>
    <source>
        <strain evidence="11">Derf</strain>
        <tissue evidence="11">Whole organism</tissue>
    </source>
</reference>
<dbReference type="Pfam" id="PF01699">
    <property type="entry name" value="Na_Ca_ex"/>
    <property type="match status" value="2"/>
</dbReference>
<keyword evidence="5 9" id="KW-0812">Transmembrane</keyword>
<evidence type="ECO:0000256" key="8">
    <source>
        <dbReference type="SAM" id="MobiDB-lite"/>
    </source>
</evidence>
<keyword evidence="3" id="KW-0050">Antiport</keyword>
<dbReference type="GO" id="GO:0005262">
    <property type="term" value="F:calcium channel activity"/>
    <property type="evidence" value="ECO:0007669"/>
    <property type="project" value="TreeGrafter"/>
</dbReference>
<keyword evidence="6 9" id="KW-1133">Transmembrane helix</keyword>
<evidence type="ECO:0000313" key="12">
    <source>
        <dbReference type="Proteomes" id="UP000790347"/>
    </source>
</evidence>
<evidence type="ECO:0000256" key="3">
    <source>
        <dbReference type="ARBA" id="ARBA00022449"/>
    </source>
</evidence>
<name>A0A922I9G6_DERFA</name>
<evidence type="ECO:0000259" key="10">
    <source>
        <dbReference type="Pfam" id="PF01699"/>
    </source>
</evidence>
<dbReference type="GO" id="GO:0008273">
    <property type="term" value="F:calcium, potassium:sodium antiporter activity"/>
    <property type="evidence" value="ECO:0007669"/>
    <property type="project" value="TreeGrafter"/>
</dbReference>
<evidence type="ECO:0000313" key="11">
    <source>
        <dbReference type="EMBL" id="KAH9527872.1"/>
    </source>
</evidence>
<organism evidence="11 12">
    <name type="scientific">Dermatophagoides farinae</name>
    <name type="common">American house dust mite</name>
    <dbReference type="NCBI Taxonomy" id="6954"/>
    <lineage>
        <taxon>Eukaryota</taxon>
        <taxon>Metazoa</taxon>
        <taxon>Ecdysozoa</taxon>
        <taxon>Arthropoda</taxon>
        <taxon>Chelicerata</taxon>
        <taxon>Arachnida</taxon>
        <taxon>Acari</taxon>
        <taxon>Acariformes</taxon>
        <taxon>Sarcoptiformes</taxon>
        <taxon>Astigmata</taxon>
        <taxon>Psoroptidia</taxon>
        <taxon>Analgoidea</taxon>
        <taxon>Pyroglyphidae</taxon>
        <taxon>Dermatophagoidinae</taxon>
        <taxon>Dermatophagoides</taxon>
    </lineage>
</organism>
<keyword evidence="4" id="KW-0109">Calcium transport</keyword>
<protein>
    <recommendedName>
        <fullName evidence="10">Sodium/calcium exchanger membrane region domain-containing protein</fullName>
    </recommendedName>
</protein>
<dbReference type="AlphaFoldDB" id="A0A922I9G6"/>
<dbReference type="PANTHER" id="PTHR10846">
    <property type="entry name" value="SODIUM/POTASSIUM/CALCIUM EXCHANGER"/>
    <property type="match status" value="1"/>
</dbReference>
<dbReference type="PANTHER" id="PTHR10846:SF73">
    <property type="entry name" value="SODIUM_CALCIUM EXCHANGER MEMBRANE REGION DOMAIN-CONTAINING PROTEIN"/>
    <property type="match status" value="1"/>
</dbReference>
<comment type="subcellular location">
    <subcellularLocation>
        <location evidence="1">Membrane</location>
        <topology evidence="1">Multi-pass membrane protein</topology>
    </subcellularLocation>
</comment>
<dbReference type="Proteomes" id="UP000790347">
    <property type="component" value="Unassembled WGS sequence"/>
</dbReference>
<dbReference type="EMBL" id="ASGP02000001">
    <property type="protein sequence ID" value="KAH9527872.1"/>
    <property type="molecule type" value="Genomic_DNA"/>
</dbReference>
<reference evidence="11" key="1">
    <citation type="submission" date="2013-05" db="EMBL/GenBank/DDBJ databases">
        <authorList>
            <person name="Yim A.K.Y."/>
            <person name="Chan T.F."/>
            <person name="Ji K.M."/>
            <person name="Liu X.Y."/>
            <person name="Zhou J.W."/>
            <person name="Li R.Q."/>
            <person name="Yang K.Y."/>
            <person name="Li J."/>
            <person name="Li M."/>
            <person name="Law P.T.W."/>
            <person name="Wu Y.L."/>
            <person name="Cai Z.L."/>
            <person name="Qin H."/>
            <person name="Bao Y."/>
            <person name="Leung R.K.K."/>
            <person name="Ng P.K.S."/>
            <person name="Zou J."/>
            <person name="Zhong X.J."/>
            <person name="Ran P.X."/>
            <person name="Zhong N.S."/>
            <person name="Liu Z.G."/>
            <person name="Tsui S.K.W."/>
        </authorList>
    </citation>
    <scope>NUCLEOTIDE SEQUENCE</scope>
    <source>
        <strain evidence="11">Derf</strain>
        <tissue evidence="11">Whole organism</tissue>
    </source>
</reference>
<evidence type="ECO:0000256" key="2">
    <source>
        <dbReference type="ARBA" id="ARBA00005364"/>
    </source>
</evidence>
<dbReference type="InterPro" id="IPR044880">
    <property type="entry name" value="NCX_ion-bd_dom_sf"/>
</dbReference>
<evidence type="ECO:0000256" key="6">
    <source>
        <dbReference type="ARBA" id="ARBA00022989"/>
    </source>
</evidence>
<feature type="transmembrane region" description="Helical" evidence="9">
    <location>
        <begin position="253"/>
        <end position="276"/>
    </location>
</feature>
<feature type="transmembrane region" description="Helical" evidence="9">
    <location>
        <begin position="562"/>
        <end position="584"/>
    </location>
</feature>
<feature type="transmembrane region" description="Helical" evidence="9">
    <location>
        <begin position="638"/>
        <end position="656"/>
    </location>
</feature>
<keyword evidence="7 9" id="KW-0472">Membrane</keyword>
<feature type="transmembrane region" description="Helical" evidence="9">
    <location>
        <begin position="26"/>
        <end position="44"/>
    </location>
</feature>
<proteinExistence type="inferred from homology"/>
<dbReference type="Gene3D" id="1.20.1420.30">
    <property type="entry name" value="NCX, central ion-binding region"/>
    <property type="match status" value="2"/>
</dbReference>
<accession>A0A922I9G6</accession>
<dbReference type="InterPro" id="IPR004481">
    <property type="entry name" value="K/Na/Ca-exchanger"/>
</dbReference>
<evidence type="ECO:0000256" key="7">
    <source>
        <dbReference type="ARBA" id="ARBA00023136"/>
    </source>
</evidence>
<feature type="domain" description="Sodium/calcium exchanger membrane region" evidence="10">
    <location>
        <begin position="528"/>
        <end position="684"/>
    </location>
</feature>
<evidence type="ECO:0000256" key="9">
    <source>
        <dbReference type="SAM" id="Phobius"/>
    </source>
</evidence>
<keyword evidence="4" id="KW-0406">Ion transport</keyword>
<feature type="transmembrane region" description="Helical" evidence="9">
    <location>
        <begin position="668"/>
        <end position="690"/>
    </location>
</feature>
<dbReference type="GO" id="GO:0005886">
    <property type="term" value="C:plasma membrane"/>
    <property type="evidence" value="ECO:0007669"/>
    <property type="project" value="TreeGrafter"/>
</dbReference>
<dbReference type="GO" id="GO:0006874">
    <property type="term" value="P:intracellular calcium ion homeostasis"/>
    <property type="evidence" value="ECO:0007669"/>
    <property type="project" value="TreeGrafter"/>
</dbReference>
<keyword evidence="12" id="KW-1185">Reference proteome</keyword>
<comment type="similarity">
    <text evidence="2">Belongs to the Ca(2+):cation antiporter (CaCA) (TC 2.A.19) family. SLC24A subfamily.</text>
</comment>
<dbReference type="NCBIfam" id="TIGR00367">
    <property type="entry name" value="calcium/sodium antiporter"/>
    <property type="match status" value="1"/>
</dbReference>
<feature type="transmembrane region" description="Helical" evidence="9">
    <location>
        <begin position="288"/>
        <end position="307"/>
    </location>
</feature>
<evidence type="ECO:0000256" key="4">
    <source>
        <dbReference type="ARBA" id="ARBA00022568"/>
    </source>
</evidence>
<feature type="transmembrane region" description="Helical" evidence="9">
    <location>
        <begin position="596"/>
        <end position="618"/>
    </location>
</feature>
<gene>
    <name evidence="11" type="ORF">DERF_001863</name>
</gene>
<evidence type="ECO:0000256" key="5">
    <source>
        <dbReference type="ARBA" id="ARBA00022692"/>
    </source>
</evidence>
<feature type="transmembrane region" description="Helical" evidence="9">
    <location>
        <begin position="175"/>
        <end position="198"/>
    </location>
</feature>
<feature type="region of interest" description="Disordered" evidence="8">
    <location>
        <begin position="337"/>
        <end position="364"/>
    </location>
</feature>
<keyword evidence="4" id="KW-0106">Calcium</keyword>
<keyword evidence="4" id="KW-0813">Transport</keyword>
<dbReference type="InterPro" id="IPR004837">
    <property type="entry name" value="NaCa_Exmemb"/>
</dbReference>
<feature type="domain" description="Sodium/calcium exchanger membrane region" evidence="10">
    <location>
        <begin position="186"/>
        <end position="331"/>
    </location>
</feature>
<comment type="caution">
    <text evidence="11">The sequence shown here is derived from an EMBL/GenBank/DDBJ whole genome shotgun (WGS) entry which is preliminary data.</text>
</comment>
<feature type="compositionally biased region" description="Polar residues" evidence="8">
    <location>
        <begin position="347"/>
        <end position="364"/>
    </location>
</feature>
<sequence>MAKAFNGWQTKDQQFLNYSSQFRVPIFRVIIIALLLLLPSSFFVNRCPELSTVQALPIGLQLVDHFIVNQFNSTSGSVNRSIVSSKEESQFIKETLSSNEITNVIQTLLLAPNNNHRFVVKSNDSIPSKVNTINNDIHHHHIIADKSKENTNSVIHNSSPIVVGSNLKKDDNSKALFIIEILLRIVIFIYCCLVIGYLCDEYFVPSLNSIGQTLNLRDDLIGAILIPFGTSGPEIFSSAIGVFFTENDIGTGAIIGSGVFNILAIPAASGLAAAYFIGQSIRLEQSAVLRDLTFYFISIIVLILAIKDNTVDFIDSLLFTILFVVYIGVMFYSAASGPDEQSDKTKSQNQTPIQSDEKSLQMQRQPIEKDRKYIQNNNNQQHQTLFLGGGQLPNLTINFDHSSKIEKSSLSKNGKNKIMKEYLNKCNEIAMINKLLIKDNRISNHNHQQSDGNDKFDDKFMFEIFIEDLIHQQQQQNAKFTKSKSDYEKLGDECDDNGVGFTDNIILRILLMPFILIYSISMPAKLPVVTFFFSIIWLSLLSYVTVWSISGLSDMISIPSTISGMTILAAGSAVPDLVTSIIVIKKTGQASMGICAAIASNIFAILLGLGLPWAIQFSLNWIKTGNYQKSLITLQSSALPYTSILLLVIVALLYLTFRQCDWKISKRFSFICFLLHVIFVVCSIFLEISIS</sequence>
<evidence type="ECO:0000256" key="1">
    <source>
        <dbReference type="ARBA" id="ARBA00004141"/>
    </source>
</evidence>
<feature type="transmembrane region" description="Helical" evidence="9">
    <location>
        <begin position="313"/>
        <end position="335"/>
    </location>
</feature>
<feature type="transmembrane region" description="Helical" evidence="9">
    <location>
        <begin position="528"/>
        <end position="550"/>
    </location>
</feature>